<name>A0A6L2Q0H3_COPFO</name>
<dbReference type="GO" id="GO:0006355">
    <property type="term" value="P:regulation of DNA-templated transcription"/>
    <property type="evidence" value="ECO:0007669"/>
    <property type="project" value="InterPro"/>
</dbReference>
<dbReference type="Pfam" id="PF02671">
    <property type="entry name" value="PAH"/>
    <property type="match status" value="1"/>
</dbReference>
<feature type="compositionally biased region" description="Low complexity" evidence="6">
    <location>
        <begin position="853"/>
        <end position="868"/>
    </location>
</feature>
<dbReference type="InterPro" id="IPR005055">
    <property type="entry name" value="A10/PebIII"/>
</dbReference>
<protein>
    <recommendedName>
        <fullName evidence="9">Myb-like domain-containing protein</fullName>
    </recommendedName>
</protein>
<dbReference type="PROSITE" id="PS51477">
    <property type="entry name" value="PAH"/>
    <property type="match status" value="1"/>
</dbReference>
<reference evidence="8" key="1">
    <citation type="submission" date="2020-01" db="EMBL/GenBank/DDBJ databases">
        <title>Draft genome sequence of the Termite Coptotermes fromosanus.</title>
        <authorList>
            <person name="Itakura S."/>
            <person name="Yosikawa Y."/>
            <person name="Umezawa K."/>
        </authorList>
    </citation>
    <scope>NUCLEOTIDE SEQUENCE [LARGE SCALE GENOMIC DNA]</scope>
</reference>
<dbReference type="Gene3D" id="1.20.1160.11">
    <property type="entry name" value="Paired amphipathic helix"/>
    <property type="match status" value="1"/>
</dbReference>
<dbReference type="SUPFAM" id="SSF47762">
    <property type="entry name" value="PAH2 domain"/>
    <property type="match status" value="2"/>
</dbReference>
<evidence type="ECO:0000256" key="2">
    <source>
        <dbReference type="ARBA" id="ARBA00023015"/>
    </source>
</evidence>
<evidence type="ECO:0000313" key="8">
    <source>
        <dbReference type="Proteomes" id="UP000502823"/>
    </source>
</evidence>
<evidence type="ECO:0000256" key="4">
    <source>
        <dbReference type="ARBA" id="ARBA00023242"/>
    </source>
</evidence>
<feature type="region of interest" description="Disordered" evidence="6">
    <location>
        <begin position="181"/>
        <end position="213"/>
    </location>
</feature>
<dbReference type="Gene3D" id="1.10.10.60">
    <property type="entry name" value="Homeodomain-like"/>
    <property type="match status" value="1"/>
</dbReference>
<feature type="region of interest" description="Disordered" evidence="6">
    <location>
        <begin position="23"/>
        <end position="45"/>
    </location>
</feature>
<dbReference type="OrthoDB" id="8196513at2759"/>
<accession>A0A6L2Q0H3</accession>
<dbReference type="InterPro" id="IPR052435">
    <property type="entry name" value="YY1-Transcr_Regul"/>
</dbReference>
<comment type="caution">
    <text evidence="7">The sequence shown here is derived from an EMBL/GenBank/DDBJ whole genome shotgun (WGS) entry which is preliminary data.</text>
</comment>
<evidence type="ECO:0000256" key="5">
    <source>
        <dbReference type="PROSITE-ProRule" id="PRU00810"/>
    </source>
</evidence>
<dbReference type="Gene3D" id="1.10.2080.10">
    <property type="entry name" value="Insect odorant-binding protein A10/Ejaculatory bulb-specific protein 3"/>
    <property type="match status" value="1"/>
</dbReference>
<dbReference type="EMBL" id="BLKM01000621">
    <property type="protein sequence ID" value="GFG36215.1"/>
    <property type="molecule type" value="Genomic_DNA"/>
</dbReference>
<feature type="region of interest" description="Disordered" evidence="6">
    <location>
        <begin position="848"/>
        <end position="868"/>
    </location>
</feature>
<dbReference type="InterPro" id="IPR003822">
    <property type="entry name" value="PAH"/>
</dbReference>
<organism evidence="7 8">
    <name type="scientific">Coptotermes formosanus</name>
    <name type="common">Formosan subterranean termite</name>
    <dbReference type="NCBI Taxonomy" id="36987"/>
    <lineage>
        <taxon>Eukaryota</taxon>
        <taxon>Metazoa</taxon>
        <taxon>Ecdysozoa</taxon>
        <taxon>Arthropoda</taxon>
        <taxon>Hexapoda</taxon>
        <taxon>Insecta</taxon>
        <taxon>Pterygota</taxon>
        <taxon>Neoptera</taxon>
        <taxon>Polyneoptera</taxon>
        <taxon>Dictyoptera</taxon>
        <taxon>Blattodea</taxon>
        <taxon>Blattoidea</taxon>
        <taxon>Termitoidae</taxon>
        <taxon>Rhinotermitidae</taxon>
        <taxon>Coptotermes</taxon>
    </lineage>
</organism>
<feature type="compositionally biased region" description="Basic and acidic residues" evidence="6">
    <location>
        <begin position="189"/>
        <end position="207"/>
    </location>
</feature>
<dbReference type="GO" id="GO:0005634">
    <property type="term" value="C:nucleus"/>
    <property type="evidence" value="ECO:0007669"/>
    <property type="project" value="UniProtKB-SubCell"/>
</dbReference>
<dbReference type="AlphaFoldDB" id="A0A6L2Q0H3"/>
<feature type="region of interest" description="Disordered" evidence="6">
    <location>
        <begin position="669"/>
        <end position="690"/>
    </location>
</feature>
<dbReference type="SUPFAM" id="SSF100910">
    <property type="entry name" value="Chemosensory protein Csp2"/>
    <property type="match status" value="1"/>
</dbReference>
<keyword evidence="3" id="KW-0804">Transcription</keyword>
<dbReference type="InParanoid" id="A0A6L2Q0H3"/>
<keyword evidence="8" id="KW-1185">Reference proteome</keyword>
<evidence type="ECO:0008006" key="9">
    <source>
        <dbReference type="Google" id="ProtNLM"/>
    </source>
</evidence>
<sequence>MKIASGMLPSMPLISTPYKELHNMSEMEISPESRSPQNLSSSTSLLSPCVTQSCSDLEINHEKEGQRHLSAKALDLSAAANIPSKKSSPLKHVTPILKKYNCHRKGKGSKKPLISKGVSSDQLQEGMGKQCLRPIAPRPVKIMLSSVQEHQGMTPHLGQAVQVDGETSVVEVQEQQTCVTEISGMQSGSEEKKGTVDDERTSEDRDMSAGQKDSEDDLLVLMSASTTIRPPKGRTANVVKKKSKQLKDMESTLALLTPDNPTVKEEKSYGFAQAYFLKVKERLEGTELYQEFLNIMNEFGTSILDVSDLYSKVTGILKQHPDLCEEFVAFLLPEQAMQCGKFMEYLLVTKMKDFFRKLEIYFEKQPQQVQKIYTYLSTLSNTSNVSVGDVCSAIVPLLKGNSVLIENFMALLPHEKPAESLMPEFEYVDLGDVDNEQLNEEDLFETLTIPDQQDAYGGDNCVCTCHNSHDVKYHSRAEHCMSCGTRFIHGKVFVQSGKVLRPAKVVFVSESKSDSISRLSAKSKPKGRNRRRTASQSEVASSSKDNSPAKAVNVNQSPEAHNEAVENGGASNQMSKSNVKSSSPKYGRTTKFKPSLTTHKVREKSNVLKVISASKTFSSEDKYLLDHTEEPKQSGSGYSDRLDCSRGVAFITEPKVLLHDVASDVNSSSLSVTAPKISSRNSDSAESPMLHDSTFSDVSGSLSVDSIPNAEVHDAASTSAMDKSNTISPVASAHGMSLPETVQDEGAVLLSDTPSVDSRVKGTKSLTHAFRGTEDVECESMDTSWSLDNVGSTGETCDSVSHEFGCVSGEEEVLECKEVTVCDTAVNDVIVSEHAAKVSASGSDQIIQEVGPTGSHQTQSSSDSLSGSWTREEDRTILQMFQLDCGMEQTFIKISERLPLRTLDESVCTEYRKMNSLIAVTAFCSVLAMVHAQTATTFGTGDISHLLRNNALIQEQINCVLDRSPCDELGRMLKLALPEVLGRSCESCSPQQAANARRLASFIRQRYPDVYRTVVARYSG</sequence>
<dbReference type="PANTHER" id="PTHR16088">
    <property type="entry name" value="YY1 ASSOCIATED PROTEIN-RELATED"/>
    <property type="match status" value="1"/>
</dbReference>
<feature type="compositionally biased region" description="Polar residues" evidence="6">
    <location>
        <begin position="534"/>
        <end position="546"/>
    </location>
</feature>
<evidence type="ECO:0000256" key="3">
    <source>
        <dbReference type="ARBA" id="ARBA00023163"/>
    </source>
</evidence>
<feature type="compositionally biased region" description="Polar residues" evidence="6">
    <location>
        <begin position="569"/>
        <end position="584"/>
    </location>
</feature>
<comment type="subcellular location">
    <subcellularLocation>
        <location evidence="1 5">Nucleus</location>
    </subcellularLocation>
</comment>
<dbReference type="Pfam" id="PF21227">
    <property type="entry name" value="Myb_DNA-binding_7"/>
    <property type="match status" value="1"/>
</dbReference>
<gene>
    <name evidence="7" type="ORF">Cfor_11296</name>
</gene>
<dbReference type="InterPro" id="IPR036682">
    <property type="entry name" value="OS_D_A10/PebIII_sf"/>
</dbReference>
<dbReference type="Pfam" id="PF03392">
    <property type="entry name" value="OS-D"/>
    <property type="match status" value="1"/>
</dbReference>
<feature type="region of interest" description="Disordered" evidence="6">
    <location>
        <begin position="516"/>
        <end position="598"/>
    </location>
</feature>
<evidence type="ECO:0000256" key="6">
    <source>
        <dbReference type="SAM" id="MobiDB-lite"/>
    </source>
</evidence>
<keyword evidence="4 5" id="KW-0539">Nucleus</keyword>
<feature type="compositionally biased region" description="Polar residues" evidence="6">
    <location>
        <begin position="32"/>
        <end position="45"/>
    </location>
</feature>
<feature type="compositionally biased region" description="Basic residues" evidence="6">
    <location>
        <begin position="521"/>
        <end position="533"/>
    </location>
</feature>
<keyword evidence="2" id="KW-0805">Transcription regulation</keyword>
<evidence type="ECO:0000313" key="7">
    <source>
        <dbReference type="EMBL" id="GFG36215.1"/>
    </source>
</evidence>
<proteinExistence type="predicted"/>
<dbReference type="GO" id="GO:0003712">
    <property type="term" value="F:transcription coregulator activity"/>
    <property type="evidence" value="ECO:0007669"/>
    <property type="project" value="TreeGrafter"/>
</dbReference>
<feature type="compositionally biased region" description="Polar residues" evidence="6">
    <location>
        <begin position="669"/>
        <end position="685"/>
    </location>
</feature>
<dbReference type="InterPro" id="IPR036600">
    <property type="entry name" value="PAH_sf"/>
</dbReference>
<dbReference type="PANTHER" id="PTHR16088:SF3">
    <property type="entry name" value="GON-4-LIKE PROTEIN"/>
    <property type="match status" value="1"/>
</dbReference>
<dbReference type="Proteomes" id="UP000502823">
    <property type="component" value="Unassembled WGS sequence"/>
</dbReference>
<evidence type="ECO:0000256" key="1">
    <source>
        <dbReference type="ARBA" id="ARBA00004123"/>
    </source>
</evidence>
<feature type="region of interest" description="Disordered" evidence="6">
    <location>
        <begin position="104"/>
        <end position="125"/>
    </location>
</feature>